<keyword evidence="1" id="KW-1185">Reference proteome</keyword>
<reference evidence="2" key="1">
    <citation type="submission" date="2017-02" db="UniProtKB">
        <authorList>
            <consortium name="WormBaseParasite"/>
        </authorList>
    </citation>
    <scope>IDENTIFICATION</scope>
</reference>
<organism evidence="1 2">
    <name type="scientific">Ascaris lumbricoides</name>
    <name type="common">Giant roundworm</name>
    <dbReference type="NCBI Taxonomy" id="6252"/>
    <lineage>
        <taxon>Eukaryota</taxon>
        <taxon>Metazoa</taxon>
        <taxon>Ecdysozoa</taxon>
        <taxon>Nematoda</taxon>
        <taxon>Chromadorea</taxon>
        <taxon>Rhabditida</taxon>
        <taxon>Spirurina</taxon>
        <taxon>Ascaridomorpha</taxon>
        <taxon>Ascaridoidea</taxon>
        <taxon>Ascarididae</taxon>
        <taxon>Ascaris</taxon>
    </lineage>
</organism>
<dbReference type="AlphaFoldDB" id="A0A0M3IGK8"/>
<sequence>MWIGGHLCRSQGVMVIADADEVLVLGTASSIDLQHKPQIERLLRAVRSEVHSLPIKNFSMNLILFLSEETDEVLVLGTASSIDLQHKPQIERLLRAVPSVVHSLPVKNFSMNLILFLSEVGLSGGLELGSQMSYISSCIDHGWVILVIDAWGNCLQKLMNIWERYVPGSSAQKIAIIACHCGGFLAENTWGNCLQKLMNIWERYAPGSSAQKIAIIACHCGGFLAENTLKSATECGRSRAVCLSDWMLSAVPSEAWWHMAIPRIRYWVPSARPSGAREKTRNGVRCASGGTKDPRKIPALAVGDMIGFIGEMFGNTSGDIVIPRSLQCA</sequence>
<dbReference type="WBParaSite" id="ALUE_0001744901-mRNA-1">
    <property type="protein sequence ID" value="ALUE_0001744901-mRNA-1"/>
    <property type="gene ID" value="ALUE_0001744901"/>
</dbReference>
<proteinExistence type="predicted"/>
<evidence type="ECO:0000313" key="2">
    <source>
        <dbReference type="WBParaSite" id="ALUE_0001744901-mRNA-1"/>
    </source>
</evidence>
<dbReference type="Proteomes" id="UP000036681">
    <property type="component" value="Unplaced"/>
</dbReference>
<name>A0A0M3IGK8_ASCLU</name>
<evidence type="ECO:0000313" key="1">
    <source>
        <dbReference type="Proteomes" id="UP000036681"/>
    </source>
</evidence>
<protein>
    <submittedName>
        <fullName evidence="2">CHAT domain-containing protein</fullName>
    </submittedName>
</protein>
<accession>A0A0M3IGK8</accession>